<proteinExistence type="predicted"/>
<keyword evidence="4" id="KW-1185">Reference proteome</keyword>
<evidence type="ECO:0000256" key="1">
    <source>
        <dbReference type="SAM" id="MobiDB-lite"/>
    </source>
</evidence>
<feature type="region of interest" description="Disordered" evidence="1">
    <location>
        <begin position="35"/>
        <end position="55"/>
    </location>
</feature>
<organism evidence="3 4">
    <name type="scientific">Hydnum rufescens UP504</name>
    <dbReference type="NCBI Taxonomy" id="1448309"/>
    <lineage>
        <taxon>Eukaryota</taxon>
        <taxon>Fungi</taxon>
        <taxon>Dikarya</taxon>
        <taxon>Basidiomycota</taxon>
        <taxon>Agaricomycotina</taxon>
        <taxon>Agaricomycetes</taxon>
        <taxon>Cantharellales</taxon>
        <taxon>Hydnaceae</taxon>
        <taxon>Hydnum</taxon>
    </lineage>
</organism>
<dbReference type="EMBL" id="MU129088">
    <property type="protein sequence ID" value="KAF9507214.1"/>
    <property type="molecule type" value="Genomic_DNA"/>
</dbReference>
<evidence type="ECO:0000256" key="2">
    <source>
        <dbReference type="SAM" id="Phobius"/>
    </source>
</evidence>
<sequence>MEGDVEANGVVLRAIVYVAGFSYLVTLSFLSDPPRFSDCSGSTSPEGHTQSWLAA</sequence>
<feature type="transmembrane region" description="Helical" evidence="2">
    <location>
        <begin position="12"/>
        <end position="30"/>
    </location>
</feature>
<comment type="caution">
    <text evidence="3">The sequence shown here is derived from an EMBL/GenBank/DDBJ whole genome shotgun (WGS) entry which is preliminary data.</text>
</comment>
<gene>
    <name evidence="3" type="ORF">BS47DRAFT_1351962</name>
</gene>
<feature type="compositionally biased region" description="Polar residues" evidence="1">
    <location>
        <begin position="39"/>
        <end position="55"/>
    </location>
</feature>
<evidence type="ECO:0000313" key="3">
    <source>
        <dbReference type="EMBL" id="KAF9507214.1"/>
    </source>
</evidence>
<keyword evidence="2" id="KW-0812">Transmembrane</keyword>
<protein>
    <submittedName>
        <fullName evidence="3">Uncharacterized protein</fullName>
    </submittedName>
</protein>
<feature type="non-terminal residue" evidence="3">
    <location>
        <position position="55"/>
    </location>
</feature>
<dbReference type="Proteomes" id="UP000886523">
    <property type="component" value="Unassembled WGS sequence"/>
</dbReference>
<accession>A0A9P6AJX9</accession>
<evidence type="ECO:0000313" key="4">
    <source>
        <dbReference type="Proteomes" id="UP000886523"/>
    </source>
</evidence>
<dbReference type="AlphaFoldDB" id="A0A9P6AJX9"/>
<keyword evidence="2" id="KW-1133">Transmembrane helix</keyword>
<keyword evidence="2" id="KW-0472">Membrane</keyword>
<reference evidence="3" key="1">
    <citation type="journal article" date="2020" name="Nat. Commun.">
        <title>Large-scale genome sequencing of mycorrhizal fungi provides insights into the early evolution of symbiotic traits.</title>
        <authorList>
            <person name="Miyauchi S."/>
            <person name="Kiss E."/>
            <person name="Kuo A."/>
            <person name="Drula E."/>
            <person name="Kohler A."/>
            <person name="Sanchez-Garcia M."/>
            <person name="Morin E."/>
            <person name="Andreopoulos B."/>
            <person name="Barry K.W."/>
            <person name="Bonito G."/>
            <person name="Buee M."/>
            <person name="Carver A."/>
            <person name="Chen C."/>
            <person name="Cichocki N."/>
            <person name="Clum A."/>
            <person name="Culley D."/>
            <person name="Crous P.W."/>
            <person name="Fauchery L."/>
            <person name="Girlanda M."/>
            <person name="Hayes R.D."/>
            <person name="Keri Z."/>
            <person name="LaButti K."/>
            <person name="Lipzen A."/>
            <person name="Lombard V."/>
            <person name="Magnuson J."/>
            <person name="Maillard F."/>
            <person name="Murat C."/>
            <person name="Nolan M."/>
            <person name="Ohm R.A."/>
            <person name="Pangilinan J."/>
            <person name="Pereira M.F."/>
            <person name="Perotto S."/>
            <person name="Peter M."/>
            <person name="Pfister S."/>
            <person name="Riley R."/>
            <person name="Sitrit Y."/>
            <person name="Stielow J.B."/>
            <person name="Szollosi G."/>
            <person name="Zifcakova L."/>
            <person name="Stursova M."/>
            <person name="Spatafora J.W."/>
            <person name="Tedersoo L."/>
            <person name="Vaario L.M."/>
            <person name="Yamada A."/>
            <person name="Yan M."/>
            <person name="Wang P."/>
            <person name="Xu J."/>
            <person name="Bruns T."/>
            <person name="Baldrian P."/>
            <person name="Vilgalys R."/>
            <person name="Dunand C."/>
            <person name="Henrissat B."/>
            <person name="Grigoriev I.V."/>
            <person name="Hibbett D."/>
            <person name="Nagy L.G."/>
            <person name="Martin F.M."/>
        </authorList>
    </citation>
    <scope>NUCLEOTIDE SEQUENCE</scope>
    <source>
        <strain evidence="3">UP504</strain>
    </source>
</reference>
<name>A0A9P6AJX9_9AGAM</name>